<dbReference type="InterPro" id="IPR050546">
    <property type="entry name" value="Glycosyl_Hydrlase_16"/>
</dbReference>
<gene>
    <name evidence="3" type="ORF">L211DRAFT_773724</name>
</gene>
<dbReference type="InParanoid" id="A0A3N4M5C7"/>
<keyword evidence="1" id="KW-0732">Signal</keyword>
<dbReference type="GO" id="GO:0031505">
    <property type="term" value="P:fungal-type cell wall organization"/>
    <property type="evidence" value="ECO:0007669"/>
    <property type="project" value="TreeGrafter"/>
</dbReference>
<dbReference type="SUPFAM" id="SSF49899">
    <property type="entry name" value="Concanavalin A-like lectins/glucanases"/>
    <property type="match status" value="1"/>
</dbReference>
<dbReference type="EMBL" id="ML121528">
    <property type="protein sequence ID" value="RPB29088.1"/>
    <property type="molecule type" value="Genomic_DNA"/>
</dbReference>
<feature type="signal peptide" evidence="1">
    <location>
        <begin position="1"/>
        <end position="21"/>
    </location>
</feature>
<dbReference type="InterPro" id="IPR013320">
    <property type="entry name" value="ConA-like_dom_sf"/>
</dbReference>
<dbReference type="Proteomes" id="UP000267821">
    <property type="component" value="Unassembled WGS sequence"/>
</dbReference>
<dbReference type="Gene3D" id="2.60.120.200">
    <property type="match status" value="1"/>
</dbReference>
<dbReference type="Pfam" id="PF00722">
    <property type="entry name" value="Glyco_hydro_16"/>
    <property type="match status" value="1"/>
</dbReference>
<accession>A0A3N4M5C7</accession>
<keyword evidence="3" id="KW-0430">Lectin</keyword>
<evidence type="ECO:0000256" key="1">
    <source>
        <dbReference type="SAM" id="SignalP"/>
    </source>
</evidence>
<dbReference type="GO" id="GO:0030246">
    <property type="term" value="F:carbohydrate binding"/>
    <property type="evidence" value="ECO:0007669"/>
    <property type="project" value="UniProtKB-KW"/>
</dbReference>
<name>A0A3N4M5C7_9PEZI</name>
<dbReference type="PANTHER" id="PTHR10963">
    <property type="entry name" value="GLYCOSYL HYDROLASE-RELATED"/>
    <property type="match status" value="1"/>
</dbReference>
<proteinExistence type="predicted"/>
<dbReference type="GO" id="GO:0004553">
    <property type="term" value="F:hydrolase activity, hydrolyzing O-glycosyl compounds"/>
    <property type="evidence" value="ECO:0007669"/>
    <property type="project" value="InterPro"/>
</dbReference>
<sequence length="272" mass="29568">MRFTSLLALAASPVFVTLVLGQTYTLCNPMEKTCPKDPALGGNYEHIFGGEAPSFTATGSGEMILYKDDGAHFRVEKTNDAPTIASNFYIMYGKVEAVLLAAPGAGIVSSLVLLSDVLDEIDWEWIGSDVGQAQSNYFGKGNTQTYDRGAFHPVNHQKFHDYGIEWTPQSVKWSIDGTVVRTLTPDQVKGDFYPQTPMQIKIGSWSGGDPGNSPGVIKWAQGPTDYTKGPFDMVVKSVKIQDYSTGTYYYYSDHSGSAASIRSEGGEIMNGP</sequence>
<reference evidence="3 4" key="1">
    <citation type="journal article" date="2018" name="Nat. Ecol. Evol.">
        <title>Pezizomycetes genomes reveal the molecular basis of ectomycorrhizal truffle lifestyle.</title>
        <authorList>
            <person name="Murat C."/>
            <person name="Payen T."/>
            <person name="Noel B."/>
            <person name="Kuo A."/>
            <person name="Morin E."/>
            <person name="Chen J."/>
            <person name="Kohler A."/>
            <person name="Krizsan K."/>
            <person name="Balestrini R."/>
            <person name="Da Silva C."/>
            <person name="Montanini B."/>
            <person name="Hainaut M."/>
            <person name="Levati E."/>
            <person name="Barry K.W."/>
            <person name="Belfiori B."/>
            <person name="Cichocki N."/>
            <person name="Clum A."/>
            <person name="Dockter R.B."/>
            <person name="Fauchery L."/>
            <person name="Guy J."/>
            <person name="Iotti M."/>
            <person name="Le Tacon F."/>
            <person name="Lindquist E.A."/>
            <person name="Lipzen A."/>
            <person name="Malagnac F."/>
            <person name="Mello A."/>
            <person name="Molinier V."/>
            <person name="Miyauchi S."/>
            <person name="Poulain J."/>
            <person name="Riccioni C."/>
            <person name="Rubini A."/>
            <person name="Sitrit Y."/>
            <person name="Splivallo R."/>
            <person name="Traeger S."/>
            <person name="Wang M."/>
            <person name="Zifcakova L."/>
            <person name="Wipf D."/>
            <person name="Zambonelli A."/>
            <person name="Paolocci F."/>
            <person name="Nowrousian M."/>
            <person name="Ottonello S."/>
            <person name="Baldrian P."/>
            <person name="Spatafora J.W."/>
            <person name="Henrissat B."/>
            <person name="Nagy L.G."/>
            <person name="Aury J.M."/>
            <person name="Wincker P."/>
            <person name="Grigoriev I.V."/>
            <person name="Bonfante P."/>
            <person name="Martin F.M."/>
        </authorList>
    </citation>
    <scope>NUCLEOTIDE SEQUENCE [LARGE SCALE GENOMIC DNA]</scope>
    <source>
        <strain evidence="3 4">ATCC MYA-4762</strain>
    </source>
</reference>
<keyword evidence="4" id="KW-1185">Reference proteome</keyword>
<feature type="domain" description="GH16" evidence="2">
    <location>
        <begin position="30"/>
        <end position="228"/>
    </location>
</feature>
<evidence type="ECO:0000313" key="3">
    <source>
        <dbReference type="EMBL" id="RPB29088.1"/>
    </source>
</evidence>
<dbReference type="GO" id="GO:0005975">
    <property type="term" value="P:carbohydrate metabolic process"/>
    <property type="evidence" value="ECO:0007669"/>
    <property type="project" value="InterPro"/>
</dbReference>
<evidence type="ECO:0000313" key="4">
    <source>
        <dbReference type="Proteomes" id="UP000267821"/>
    </source>
</evidence>
<dbReference type="AlphaFoldDB" id="A0A3N4M5C7"/>
<protein>
    <submittedName>
        <fullName evidence="3">Concanavalin A-like lectin/glucanase</fullName>
    </submittedName>
</protein>
<dbReference type="GO" id="GO:0009277">
    <property type="term" value="C:fungal-type cell wall"/>
    <property type="evidence" value="ECO:0007669"/>
    <property type="project" value="TreeGrafter"/>
</dbReference>
<dbReference type="InterPro" id="IPR000757">
    <property type="entry name" value="Beta-glucanase-like"/>
</dbReference>
<dbReference type="GO" id="GO:0016757">
    <property type="term" value="F:glycosyltransferase activity"/>
    <property type="evidence" value="ECO:0007669"/>
    <property type="project" value="TreeGrafter"/>
</dbReference>
<organism evidence="3 4">
    <name type="scientific">Terfezia boudieri ATCC MYA-4762</name>
    <dbReference type="NCBI Taxonomy" id="1051890"/>
    <lineage>
        <taxon>Eukaryota</taxon>
        <taxon>Fungi</taxon>
        <taxon>Dikarya</taxon>
        <taxon>Ascomycota</taxon>
        <taxon>Pezizomycotina</taxon>
        <taxon>Pezizomycetes</taxon>
        <taxon>Pezizales</taxon>
        <taxon>Pezizaceae</taxon>
        <taxon>Terfezia</taxon>
    </lineage>
</organism>
<evidence type="ECO:0000259" key="2">
    <source>
        <dbReference type="PROSITE" id="PS51762"/>
    </source>
</evidence>
<dbReference type="CDD" id="cd02183">
    <property type="entry name" value="GH16_fungal_CRH1_transglycosylase"/>
    <property type="match status" value="1"/>
</dbReference>
<dbReference type="PROSITE" id="PS51762">
    <property type="entry name" value="GH16_2"/>
    <property type="match status" value="1"/>
</dbReference>
<feature type="chain" id="PRO_5017997837" evidence="1">
    <location>
        <begin position="22"/>
        <end position="272"/>
    </location>
</feature>
<dbReference type="OrthoDB" id="4781at2759"/>
<dbReference type="PANTHER" id="PTHR10963:SF68">
    <property type="entry name" value="GLYCOSIDASE CRH1-RELATED"/>
    <property type="match status" value="1"/>
</dbReference>
<feature type="non-terminal residue" evidence="3">
    <location>
        <position position="272"/>
    </location>
</feature>
<dbReference type="STRING" id="1051890.A0A3N4M5C7"/>